<name>A0A1M5KSJ0_9SPHI</name>
<evidence type="ECO:0000313" key="1">
    <source>
        <dbReference type="EMBL" id="SHG55696.1"/>
    </source>
</evidence>
<gene>
    <name evidence="1" type="ORF">SAMN04488522_10674</name>
</gene>
<sequence length="67" mass="7615">MPELTKRGVLESFPGVLELNLLNASDAAHEHFLPVQYNEKIPSVKEYGSVQIFYKDQLIKSIKVEIV</sequence>
<dbReference type="STRING" id="288992.SAMN04488522_10674"/>
<reference evidence="2" key="1">
    <citation type="submission" date="2016-11" db="EMBL/GenBank/DDBJ databases">
        <authorList>
            <person name="Varghese N."/>
            <person name="Submissions S."/>
        </authorList>
    </citation>
    <scope>NUCLEOTIDE SEQUENCE [LARGE SCALE GENOMIC DNA]</scope>
    <source>
        <strain evidence="2">DSM 16990</strain>
    </source>
</reference>
<keyword evidence="2" id="KW-1185">Reference proteome</keyword>
<proteinExistence type="predicted"/>
<dbReference type="AlphaFoldDB" id="A0A1M5KSJ0"/>
<accession>A0A1M5KSJ0</accession>
<protein>
    <submittedName>
        <fullName evidence="1">Uncharacterized protein</fullName>
    </submittedName>
</protein>
<dbReference type="EMBL" id="FQUQ01000006">
    <property type="protein sequence ID" value="SHG55696.1"/>
    <property type="molecule type" value="Genomic_DNA"/>
</dbReference>
<organism evidence="1 2">
    <name type="scientific">Pedobacter caeni</name>
    <dbReference type="NCBI Taxonomy" id="288992"/>
    <lineage>
        <taxon>Bacteria</taxon>
        <taxon>Pseudomonadati</taxon>
        <taxon>Bacteroidota</taxon>
        <taxon>Sphingobacteriia</taxon>
        <taxon>Sphingobacteriales</taxon>
        <taxon>Sphingobacteriaceae</taxon>
        <taxon>Pedobacter</taxon>
    </lineage>
</organism>
<evidence type="ECO:0000313" key="2">
    <source>
        <dbReference type="Proteomes" id="UP000184287"/>
    </source>
</evidence>
<dbReference type="Proteomes" id="UP000184287">
    <property type="component" value="Unassembled WGS sequence"/>
</dbReference>